<accession>A0A0B3WJ86</accession>
<evidence type="ECO:0000313" key="1">
    <source>
        <dbReference type="EMBL" id="NDR89439.1"/>
    </source>
</evidence>
<evidence type="ECO:0000313" key="2">
    <source>
        <dbReference type="EMBL" id="NDS68929.1"/>
    </source>
</evidence>
<name>A0A0B3WJ86_FRATU</name>
<dbReference type="EMBL" id="JAAGJP010000061">
    <property type="protein sequence ID" value="NDS68929.1"/>
    <property type="molecule type" value="Genomic_DNA"/>
</dbReference>
<dbReference type="KEGG" id="ftc:DA46_1096"/>
<dbReference type="RefSeq" id="WP_003017066.1">
    <property type="nucleotide sequence ID" value="NZ_CP009693.1"/>
</dbReference>
<reference evidence="2" key="2">
    <citation type="submission" date="2020-02" db="EMBL/GenBank/DDBJ databases">
        <title>Using affinity propagation clustering for identifying bacterial clades and subclades with whole-genome sequences of Francisella tularensis.</title>
        <authorList>
            <person name="Homeier-Bachmann T."/>
            <person name="Abdel-Glil M.Y."/>
            <person name="Hackbart A."/>
            <person name="Hotzel H."/>
            <person name="Tomaso H."/>
        </authorList>
    </citation>
    <scope>NUCLEOTIDE SEQUENCE</scope>
    <source>
        <strain evidence="2">15T0085</strain>
        <strain evidence="1">17T1429</strain>
    </source>
</reference>
<comment type="caution">
    <text evidence="2">The sequence shown here is derived from an EMBL/GenBank/DDBJ whole genome shotgun (WGS) entry which is preliminary data.</text>
</comment>
<organism evidence="2">
    <name type="scientific">Francisella tularensis subsp. holarctica</name>
    <dbReference type="NCBI Taxonomy" id="119857"/>
    <lineage>
        <taxon>Bacteria</taxon>
        <taxon>Pseudomonadati</taxon>
        <taxon>Pseudomonadota</taxon>
        <taxon>Gammaproteobacteria</taxon>
        <taxon>Thiotrichales</taxon>
        <taxon>Francisellaceae</taxon>
        <taxon>Francisella</taxon>
    </lineage>
</organism>
<dbReference type="KEGG" id="ftv:CH67_2052"/>
<proteinExistence type="predicted"/>
<protein>
    <submittedName>
        <fullName evidence="2">Uncharacterized protein</fullName>
    </submittedName>
</protein>
<dbReference type="AlphaFoldDB" id="A0A0B3WJ86"/>
<sequence length="203" mass="22686">MKKVITFSVLFLCSIFGYSDNNLNQQTGMYYITANNFFYRPSTERGNEVVDRQNASEFSDRISGSAINITDSLVFDAYTSSTSLIAQGSMGDLKDTKFYTQETKLVKKLWNDKLEIYGGTVLGANPYQLNNMNSAYDPGSRIAAFASGRTGAKYNVSRNFGLLIEGQYNLTGEMADNTDMFTGFNGAQYRNSTLVKTGFEWNF</sequence>
<dbReference type="EMBL" id="JAAGKH010000062">
    <property type="protein sequence ID" value="NDR89439.1"/>
    <property type="molecule type" value="Genomic_DNA"/>
</dbReference>
<dbReference type="HOGENOM" id="CLU_1347271_0_0_6"/>
<reference evidence="2" key="1">
    <citation type="submission" date="2019-08" db="EMBL/GenBank/DDBJ databases">
        <authorList>
            <person name="Busch A."/>
        </authorList>
    </citation>
    <scope>NUCLEOTIDE SEQUENCE</scope>
    <source>
        <strain evidence="2">15T0085</strain>
        <strain evidence="1">17T1429</strain>
    </source>
</reference>
<gene>
    <name evidence="2" type="ORF">FWI86_07950</name>
    <name evidence="1" type="ORF">FWJ04_07435</name>
</gene>
<dbReference type="OMA" id="KYYITAN"/>
<dbReference type="KEGG" id="ftz:CH68_1782"/>